<evidence type="ECO:0000256" key="4">
    <source>
        <dbReference type="ARBA" id="ARBA00023274"/>
    </source>
</evidence>
<comment type="subunit">
    <text evidence="2 5">Part of the 50S ribosomal subunit.</text>
</comment>
<proteinExistence type="inferred from homology"/>
<dbReference type="AlphaFoldDB" id="A0A059ZX00"/>
<dbReference type="InterPro" id="IPR036919">
    <property type="entry name" value="Ribo_uL30_ferredoxin-like_sf"/>
</dbReference>
<dbReference type="Proteomes" id="UP000005522">
    <property type="component" value="Chromosome"/>
</dbReference>
<evidence type="ECO:0000256" key="3">
    <source>
        <dbReference type="ARBA" id="ARBA00022980"/>
    </source>
</evidence>
<evidence type="ECO:0000256" key="1">
    <source>
        <dbReference type="ARBA" id="ARBA00007594"/>
    </source>
</evidence>
<dbReference type="Pfam" id="PF00327">
    <property type="entry name" value="Ribosomal_L30"/>
    <property type="match status" value="1"/>
</dbReference>
<dbReference type="HOGENOM" id="CLU_131047_1_4_6"/>
<dbReference type="NCBIfam" id="TIGR01308">
    <property type="entry name" value="rpmD_bact"/>
    <property type="match status" value="1"/>
</dbReference>
<gene>
    <name evidence="5" type="primary">rpmD</name>
    <name evidence="7" type="ORF">Acaty_c0636</name>
</gene>
<dbReference type="GO" id="GO:0006412">
    <property type="term" value="P:translation"/>
    <property type="evidence" value="ECO:0007669"/>
    <property type="project" value="UniProtKB-UniRule"/>
</dbReference>
<keyword evidence="4 5" id="KW-0687">Ribonucleoprotein</keyword>
<feature type="domain" description="Large ribosomal subunit protein uL30-like ferredoxin-like fold" evidence="6">
    <location>
        <begin position="9"/>
        <end position="58"/>
    </location>
</feature>
<accession>A0A059ZX00</accession>
<evidence type="ECO:0000256" key="2">
    <source>
        <dbReference type="ARBA" id="ARBA00011838"/>
    </source>
</evidence>
<dbReference type="KEGG" id="acz:Acaty_c0636"/>
<evidence type="ECO:0000313" key="8">
    <source>
        <dbReference type="Proteomes" id="UP000005522"/>
    </source>
</evidence>
<name>A0A059ZX00_ACICK</name>
<dbReference type="InterPro" id="IPR005996">
    <property type="entry name" value="Ribosomal_uL30_bac-type"/>
</dbReference>
<protein>
    <recommendedName>
        <fullName evidence="5">Large ribosomal subunit protein uL30</fullName>
    </recommendedName>
</protein>
<keyword evidence="3 5" id="KW-0689">Ribosomal protein</keyword>
<evidence type="ECO:0000256" key="5">
    <source>
        <dbReference type="HAMAP-Rule" id="MF_01371"/>
    </source>
</evidence>
<dbReference type="SUPFAM" id="SSF55129">
    <property type="entry name" value="Ribosomal protein L30p/L7e"/>
    <property type="match status" value="1"/>
</dbReference>
<dbReference type="HAMAP" id="MF_01371_B">
    <property type="entry name" value="Ribosomal_uL30_B"/>
    <property type="match status" value="1"/>
</dbReference>
<sequence>MEVTMTDRVRVTLVRSLIGVTEKHRATVRGIGLRHTWHSVERDLTPELQGMLAKVPYLLRWEVIR</sequence>
<dbReference type="GO" id="GO:0003735">
    <property type="term" value="F:structural constituent of ribosome"/>
    <property type="evidence" value="ECO:0007669"/>
    <property type="project" value="InterPro"/>
</dbReference>
<dbReference type="InterPro" id="IPR016082">
    <property type="entry name" value="Ribosomal_uL30_ferredoxin-like"/>
</dbReference>
<dbReference type="PIRSF" id="PIRSF002211">
    <property type="entry name" value="Ribosomal_L30_bac-type"/>
    <property type="match status" value="1"/>
</dbReference>
<reference evidence="7 8" key="1">
    <citation type="journal article" date="2009" name="J. Bacteriol.">
        <title>Draft genome sequence of the extremely acidophilic bacterium Acidithiobacillus caldus ATCC 51756 reveals metabolic versatility in the genus Acidithiobacillus.</title>
        <authorList>
            <person name="Valdes J."/>
            <person name="Quatrini R."/>
            <person name="Hallberg K."/>
            <person name="Dopson M."/>
            <person name="Valenzuela P.D."/>
            <person name="Holmes D.S."/>
        </authorList>
    </citation>
    <scope>NUCLEOTIDE SEQUENCE [LARGE SCALE GENOMIC DNA]</scope>
    <source>
        <strain evidence="8">ATCC 51756 / DSM 8584 / KU</strain>
    </source>
</reference>
<dbReference type="EMBL" id="CP005986">
    <property type="protein sequence ID" value="AIA54516.1"/>
    <property type="molecule type" value="Genomic_DNA"/>
</dbReference>
<evidence type="ECO:0000313" key="7">
    <source>
        <dbReference type="EMBL" id="AIA54516.1"/>
    </source>
</evidence>
<dbReference type="GO" id="GO:0015934">
    <property type="term" value="C:large ribosomal subunit"/>
    <property type="evidence" value="ECO:0007669"/>
    <property type="project" value="InterPro"/>
</dbReference>
<dbReference type="Gene3D" id="3.30.1390.20">
    <property type="entry name" value="Ribosomal protein L30, ferredoxin-like fold domain"/>
    <property type="match status" value="1"/>
</dbReference>
<dbReference type="eggNOG" id="COG1841">
    <property type="taxonomic scope" value="Bacteria"/>
</dbReference>
<comment type="similarity">
    <text evidence="1 5">Belongs to the universal ribosomal protein uL30 family.</text>
</comment>
<organism evidence="7 8">
    <name type="scientific">Acidithiobacillus caldus (strain ATCC 51756 / DSM 8584 / KU)</name>
    <dbReference type="NCBI Taxonomy" id="637389"/>
    <lineage>
        <taxon>Bacteria</taxon>
        <taxon>Pseudomonadati</taxon>
        <taxon>Pseudomonadota</taxon>
        <taxon>Acidithiobacillia</taxon>
        <taxon>Acidithiobacillales</taxon>
        <taxon>Acidithiobacillaceae</taxon>
        <taxon>Acidithiobacillus</taxon>
    </lineage>
</organism>
<evidence type="ECO:0000259" key="6">
    <source>
        <dbReference type="Pfam" id="PF00327"/>
    </source>
</evidence>
<dbReference type="CDD" id="cd01658">
    <property type="entry name" value="Ribosomal_L30"/>
    <property type="match status" value="1"/>
</dbReference>